<dbReference type="RefSeq" id="WP_104437263.1">
    <property type="nucleotide sequence ID" value="NZ_PTJA01000006.1"/>
</dbReference>
<dbReference type="PROSITE" id="PS00041">
    <property type="entry name" value="HTH_ARAC_FAMILY_1"/>
    <property type="match status" value="1"/>
</dbReference>
<dbReference type="EMBL" id="PTJA01000006">
    <property type="protein sequence ID" value="PPK80565.1"/>
    <property type="molecule type" value="Genomic_DNA"/>
</dbReference>
<dbReference type="InterPro" id="IPR018060">
    <property type="entry name" value="HTH_AraC"/>
</dbReference>
<dbReference type="InterPro" id="IPR009057">
    <property type="entry name" value="Homeodomain-like_sf"/>
</dbReference>
<keyword evidence="1" id="KW-0805">Transcription regulation</keyword>
<evidence type="ECO:0000313" key="6">
    <source>
        <dbReference type="Proteomes" id="UP000237749"/>
    </source>
</evidence>
<dbReference type="InterPro" id="IPR018062">
    <property type="entry name" value="HTH_AraC-typ_CS"/>
</dbReference>
<comment type="caution">
    <text evidence="5">The sequence shown here is derived from an EMBL/GenBank/DDBJ whole genome shotgun (WGS) entry which is preliminary data.</text>
</comment>
<dbReference type="PROSITE" id="PS01124">
    <property type="entry name" value="HTH_ARAC_FAMILY_2"/>
    <property type="match status" value="1"/>
</dbReference>
<keyword evidence="2 5" id="KW-0238">DNA-binding</keyword>
<dbReference type="GO" id="GO:0043565">
    <property type="term" value="F:sequence-specific DNA binding"/>
    <property type="evidence" value="ECO:0007669"/>
    <property type="project" value="InterPro"/>
</dbReference>
<feature type="domain" description="HTH araC/xylS-type" evidence="4">
    <location>
        <begin position="233"/>
        <end position="331"/>
    </location>
</feature>
<proteinExistence type="predicted"/>
<dbReference type="SUPFAM" id="SSF46689">
    <property type="entry name" value="Homeodomain-like"/>
    <property type="match status" value="1"/>
</dbReference>
<dbReference type="PANTHER" id="PTHR47893">
    <property type="entry name" value="REGULATORY PROTEIN PCHR"/>
    <property type="match status" value="1"/>
</dbReference>
<evidence type="ECO:0000256" key="1">
    <source>
        <dbReference type="ARBA" id="ARBA00023015"/>
    </source>
</evidence>
<evidence type="ECO:0000256" key="3">
    <source>
        <dbReference type="ARBA" id="ARBA00023163"/>
    </source>
</evidence>
<gene>
    <name evidence="5" type="ORF">BXY41_106155</name>
</gene>
<protein>
    <submittedName>
        <fullName evidence="5">AraC-like DNA-binding protein</fullName>
    </submittedName>
</protein>
<dbReference type="PRINTS" id="PR00032">
    <property type="entry name" value="HTHARAC"/>
</dbReference>
<dbReference type="GO" id="GO:0003700">
    <property type="term" value="F:DNA-binding transcription factor activity"/>
    <property type="evidence" value="ECO:0007669"/>
    <property type="project" value="InterPro"/>
</dbReference>
<name>A0A2S6HSA2_9FIRM</name>
<organism evidence="5 6">
    <name type="scientific">Lacrimispora xylanisolvens</name>
    <dbReference type="NCBI Taxonomy" id="384636"/>
    <lineage>
        <taxon>Bacteria</taxon>
        <taxon>Bacillati</taxon>
        <taxon>Bacillota</taxon>
        <taxon>Clostridia</taxon>
        <taxon>Lachnospirales</taxon>
        <taxon>Lachnospiraceae</taxon>
        <taxon>Lacrimispora</taxon>
    </lineage>
</organism>
<evidence type="ECO:0000313" key="5">
    <source>
        <dbReference type="EMBL" id="PPK80565.1"/>
    </source>
</evidence>
<dbReference type="OrthoDB" id="2585681at2"/>
<dbReference type="InterPro" id="IPR020449">
    <property type="entry name" value="Tscrpt_reg_AraC-type_HTH"/>
</dbReference>
<dbReference type="Gene3D" id="1.10.10.60">
    <property type="entry name" value="Homeodomain-like"/>
    <property type="match status" value="1"/>
</dbReference>
<accession>A0A2S6HSA2</accession>
<dbReference type="PANTHER" id="PTHR47893:SF1">
    <property type="entry name" value="REGULATORY PROTEIN PCHR"/>
    <property type="match status" value="1"/>
</dbReference>
<dbReference type="Pfam" id="PF12833">
    <property type="entry name" value="HTH_18"/>
    <property type="match status" value="1"/>
</dbReference>
<sequence length="333" mass="38351">MKESLPVLLKKNLQHIPIGKYEITNYSGDDNDTIISSSHITVEMDNRSKGQMEDFPLFTGIELLFYRFLGSKVYSRHEAFEHVIEINYCQDGSMGWNMNNGTNIYLGAGDLSIHSMTRCANSELTFPLHYYNGVSITIDITRIATTLPEILKEAGVSGQNLYQKFCALPKPVFVQQNNKVIQIFNDLYNAPCTMKTAYYKLKVQELIILLLSMDVCEEKIVNPYYEQQVNLINEIHSLLTQNLEQYFTIDELSKKFFINTSALKETFKSVYGAPIASYMKEYRMKKAMELLRTTDYHISEIANNVGYQSQSKFTAAFKDITNLLPSEYRRLNR</sequence>
<dbReference type="SMART" id="SM00342">
    <property type="entry name" value="HTH_ARAC"/>
    <property type="match status" value="1"/>
</dbReference>
<reference evidence="5 6" key="1">
    <citation type="submission" date="2018-02" db="EMBL/GenBank/DDBJ databases">
        <title>Genomic Encyclopedia of Archaeal and Bacterial Type Strains, Phase II (KMG-II): from individual species to whole genera.</title>
        <authorList>
            <person name="Goeker M."/>
        </authorList>
    </citation>
    <scope>NUCLEOTIDE SEQUENCE [LARGE SCALE GENOMIC DNA]</scope>
    <source>
        <strain evidence="5 6">DSM 3808</strain>
    </source>
</reference>
<dbReference type="Proteomes" id="UP000237749">
    <property type="component" value="Unassembled WGS sequence"/>
</dbReference>
<evidence type="ECO:0000256" key="2">
    <source>
        <dbReference type="ARBA" id="ARBA00023125"/>
    </source>
</evidence>
<keyword evidence="3" id="KW-0804">Transcription</keyword>
<dbReference type="InterPro" id="IPR053142">
    <property type="entry name" value="PchR_regulatory_protein"/>
</dbReference>
<evidence type="ECO:0000259" key="4">
    <source>
        <dbReference type="PROSITE" id="PS01124"/>
    </source>
</evidence>
<keyword evidence="6" id="KW-1185">Reference proteome</keyword>
<dbReference type="AlphaFoldDB" id="A0A2S6HSA2"/>